<dbReference type="EMBL" id="CAJVPV010020325">
    <property type="protein sequence ID" value="CAG8714297.1"/>
    <property type="molecule type" value="Genomic_DNA"/>
</dbReference>
<protein>
    <submittedName>
        <fullName evidence="2">18516_t:CDS:1</fullName>
    </submittedName>
</protein>
<dbReference type="Proteomes" id="UP000789342">
    <property type="component" value="Unassembled WGS sequence"/>
</dbReference>
<organism evidence="2 3">
    <name type="scientific">Acaulospora morrowiae</name>
    <dbReference type="NCBI Taxonomy" id="94023"/>
    <lineage>
        <taxon>Eukaryota</taxon>
        <taxon>Fungi</taxon>
        <taxon>Fungi incertae sedis</taxon>
        <taxon>Mucoromycota</taxon>
        <taxon>Glomeromycotina</taxon>
        <taxon>Glomeromycetes</taxon>
        <taxon>Diversisporales</taxon>
        <taxon>Acaulosporaceae</taxon>
        <taxon>Acaulospora</taxon>
    </lineage>
</organism>
<evidence type="ECO:0000256" key="1">
    <source>
        <dbReference type="SAM" id="MobiDB-lite"/>
    </source>
</evidence>
<reference evidence="2" key="1">
    <citation type="submission" date="2021-06" db="EMBL/GenBank/DDBJ databases">
        <authorList>
            <person name="Kallberg Y."/>
            <person name="Tangrot J."/>
            <person name="Rosling A."/>
        </authorList>
    </citation>
    <scope>NUCLEOTIDE SEQUENCE</scope>
    <source>
        <strain evidence="2">CL551</strain>
    </source>
</reference>
<dbReference type="AlphaFoldDB" id="A0A9N9NA02"/>
<feature type="non-terminal residue" evidence="2">
    <location>
        <position position="1"/>
    </location>
</feature>
<feature type="region of interest" description="Disordered" evidence="1">
    <location>
        <begin position="52"/>
        <end position="83"/>
    </location>
</feature>
<sequence>YKSGQHFDIGFDYKAGCSIDLWMDKHYLAFQSAERDTTVLYAVLGQTIHTPGNVARSKDTTMPQEASNATKTRGHRSTVERKDKCRNAAALPGRRRNTKLPLYAPDVAAIWDCHNIDGTLPQKEVAT</sequence>
<keyword evidence="3" id="KW-1185">Reference proteome</keyword>
<name>A0A9N9NA02_9GLOM</name>
<feature type="compositionally biased region" description="Polar residues" evidence="1">
    <location>
        <begin position="60"/>
        <end position="71"/>
    </location>
</feature>
<proteinExistence type="predicted"/>
<comment type="caution">
    <text evidence="2">The sequence shown here is derived from an EMBL/GenBank/DDBJ whole genome shotgun (WGS) entry which is preliminary data.</text>
</comment>
<accession>A0A9N9NA02</accession>
<evidence type="ECO:0000313" key="2">
    <source>
        <dbReference type="EMBL" id="CAG8714297.1"/>
    </source>
</evidence>
<gene>
    <name evidence="2" type="ORF">AMORRO_LOCUS12896</name>
</gene>
<evidence type="ECO:0000313" key="3">
    <source>
        <dbReference type="Proteomes" id="UP000789342"/>
    </source>
</evidence>